<protein>
    <submittedName>
        <fullName evidence="13">TonB-dependent receptor</fullName>
    </submittedName>
</protein>
<dbReference type="InterPro" id="IPR012910">
    <property type="entry name" value="Plug_dom"/>
</dbReference>
<dbReference type="PANTHER" id="PTHR47234">
    <property type="match status" value="1"/>
</dbReference>
<name>A0ABY4ZRG6_9CAUL</name>
<feature type="chain" id="PRO_5045661267" evidence="10">
    <location>
        <begin position="26"/>
        <end position="953"/>
    </location>
</feature>
<dbReference type="PROSITE" id="PS52016">
    <property type="entry name" value="TONB_DEPENDENT_REC_3"/>
    <property type="match status" value="1"/>
</dbReference>
<keyword evidence="7 8" id="KW-0998">Cell outer membrane</keyword>
<sequence length="953" mass="101719">MTRIQSAFVSVSALALVFGAGEAMAQTTPAPAEQGAEATTLDAVIVTGSKTRRRDADSVGQLTSITEEDLQRAAVASVGELLQKLPSAGVSYNSNGTQGTSYGGSSISLRYLANTDGAADRTLVLVDGHRWVDGVGARGIRDFVDLNTVPIGMIGSMEVLQDGASAIYGADAIAGVVNLKTKRNLDGFQVESKYGVSSRGDGESFSLQTNWGKKFDRASVFVSLSYVNEDPVETKDRDLTQVSLTAGPNNLSAAPSSPRGLYILPGFSTAASPLTQNVGVTTATGVGSYHRATLPDDYYNTMAQGIYAVGPSERYGIFARVDQELTDHVKLTLDAMWNRRTSQQVFSPTNLSIGGTSGTYRGFSIAANQQYNPFGTAFAANQAWNIQLFTTPVGYRISNQQVDTYRVSGELAGDVDLFARNWNWSLFGSASQNQMKFSSPGGIDLEHLALGLSAPSICSAQAGCIPINIFGQMTPQQAAYINSTARETNLTKLYDLTFDVNGELLQLPGGPLAMAFGFEWRKNVGEDHPDAYVNTVSTGTGALPLPSTTVTTTNVMRTPTANGSYDVKEAFLEFTAPILADLPMVKKLELDVATRYSDYNTAGSKLTSKVGVGYRPVDGVLFRGTWSQGFRAPSLIELYTGSRQSNLAGSNTDPCNGGAAAHPTLPGCAGVPSTYNQSSYNGGLLPLTVSGNGKLDPETAKTWSYGVALQPAFAPGLSLTLDGYEVTIKNAISTPSVANALQLCATQAGDFCSALTRDAATGQVLNFASSFMNLNQIKTAGYDVAMRYRRNTDYGTFEGSVQGTRLQKFDVTSPNPAGGDPIITHAVGTSTGGTTPATARATYPRWKGLASLRWSNDDWAVMWRGRYIGSTKDGAPPALPTTPVKGDRVKAVTYQDLQLEKAFEKVRANVTVGVNNVFDTQPPLSYANAPINFDIYTYDVMGRYYYVRFGKSF</sequence>
<comment type="subcellular location">
    <subcellularLocation>
        <location evidence="1 8">Cell outer membrane</location>
        <topology evidence="1 8">Multi-pass membrane protein</topology>
    </subcellularLocation>
</comment>
<evidence type="ECO:0000256" key="9">
    <source>
        <dbReference type="RuleBase" id="RU003357"/>
    </source>
</evidence>
<keyword evidence="2 8" id="KW-0813">Transport</keyword>
<feature type="domain" description="TonB-dependent receptor-like beta-barrel" evidence="11">
    <location>
        <begin position="366"/>
        <end position="917"/>
    </location>
</feature>
<dbReference type="Gene3D" id="2.40.170.20">
    <property type="entry name" value="TonB-dependent receptor, beta-barrel domain"/>
    <property type="match status" value="1"/>
</dbReference>
<dbReference type="InterPro" id="IPR037066">
    <property type="entry name" value="Plug_dom_sf"/>
</dbReference>
<evidence type="ECO:0000259" key="11">
    <source>
        <dbReference type="Pfam" id="PF00593"/>
    </source>
</evidence>
<dbReference type="PANTHER" id="PTHR47234:SF2">
    <property type="entry name" value="TONB-DEPENDENT RECEPTOR"/>
    <property type="match status" value="1"/>
</dbReference>
<keyword evidence="6 8" id="KW-0472">Membrane</keyword>
<keyword evidence="14" id="KW-1185">Reference proteome</keyword>
<dbReference type="InterPro" id="IPR039426">
    <property type="entry name" value="TonB-dep_rcpt-like"/>
</dbReference>
<evidence type="ECO:0000256" key="7">
    <source>
        <dbReference type="ARBA" id="ARBA00023237"/>
    </source>
</evidence>
<reference evidence="13 14" key="1">
    <citation type="submission" date="2022-04" db="EMBL/GenBank/DDBJ databases">
        <title>Genome sequence of soybean root-associated Caulobacter segnis RL271.</title>
        <authorList>
            <person name="Longley R."/>
            <person name="Bonito G."/>
            <person name="Trigodet F."/>
            <person name="Crosson S."/>
            <person name="Fiebig A."/>
        </authorList>
    </citation>
    <scope>NUCLEOTIDE SEQUENCE [LARGE SCALE GENOMIC DNA]</scope>
    <source>
        <strain evidence="13 14">RL271</strain>
    </source>
</reference>
<dbReference type="Pfam" id="PF00593">
    <property type="entry name" value="TonB_dep_Rec_b-barrel"/>
    <property type="match status" value="1"/>
</dbReference>
<evidence type="ECO:0000256" key="2">
    <source>
        <dbReference type="ARBA" id="ARBA00022448"/>
    </source>
</evidence>
<evidence type="ECO:0000256" key="8">
    <source>
        <dbReference type="PROSITE-ProRule" id="PRU01360"/>
    </source>
</evidence>
<dbReference type="Pfam" id="PF07715">
    <property type="entry name" value="Plug"/>
    <property type="match status" value="1"/>
</dbReference>
<evidence type="ECO:0000256" key="1">
    <source>
        <dbReference type="ARBA" id="ARBA00004571"/>
    </source>
</evidence>
<dbReference type="EMBL" id="CP096040">
    <property type="protein sequence ID" value="USQ95209.1"/>
    <property type="molecule type" value="Genomic_DNA"/>
</dbReference>
<organism evidence="13 14">
    <name type="scientific">Caulobacter segnis</name>
    <dbReference type="NCBI Taxonomy" id="88688"/>
    <lineage>
        <taxon>Bacteria</taxon>
        <taxon>Pseudomonadati</taxon>
        <taxon>Pseudomonadota</taxon>
        <taxon>Alphaproteobacteria</taxon>
        <taxon>Caulobacterales</taxon>
        <taxon>Caulobacteraceae</taxon>
        <taxon>Caulobacter</taxon>
    </lineage>
</organism>
<evidence type="ECO:0000256" key="3">
    <source>
        <dbReference type="ARBA" id="ARBA00022452"/>
    </source>
</evidence>
<evidence type="ECO:0000256" key="6">
    <source>
        <dbReference type="ARBA" id="ARBA00023136"/>
    </source>
</evidence>
<feature type="signal peptide" evidence="10">
    <location>
        <begin position="1"/>
        <end position="25"/>
    </location>
</feature>
<dbReference type="Gene3D" id="2.170.130.10">
    <property type="entry name" value="TonB-dependent receptor, plug domain"/>
    <property type="match status" value="1"/>
</dbReference>
<keyword evidence="3 8" id="KW-1134">Transmembrane beta strand</keyword>
<keyword evidence="4 8" id="KW-0812">Transmembrane</keyword>
<accession>A0ABY4ZRG6</accession>
<dbReference type="InterPro" id="IPR036942">
    <property type="entry name" value="Beta-barrel_TonB_sf"/>
</dbReference>
<comment type="similarity">
    <text evidence="8 9">Belongs to the TonB-dependent receptor family.</text>
</comment>
<keyword evidence="5 9" id="KW-0798">TonB box</keyword>
<dbReference type="InterPro" id="IPR000531">
    <property type="entry name" value="Beta-barrel_TonB"/>
</dbReference>
<keyword evidence="10" id="KW-0732">Signal</keyword>
<keyword evidence="13" id="KW-0675">Receptor</keyword>
<dbReference type="Proteomes" id="UP001057520">
    <property type="component" value="Chromosome"/>
</dbReference>
<evidence type="ECO:0000313" key="14">
    <source>
        <dbReference type="Proteomes" id="UP001057520"/>
    </source>
</evidence>
<proteinExistence type="inferred from homology"/>
<evidence type="ECO:0000256" key="10">
    <source>
        <dbReference type="SAM" id="SignalP"/>
    </source>
</evidence>
<feature type="domain" description="TonB-dependent receptor plug" evidence="12">
    <location>
        <begin position="57"/>
        <end position="176"/>
    </location>
</feature>
<evidence type="ECO:0000313" key="13">
    <source>
        <dbReference type="EMBL" id="USQ95209.1"/>
    </source>
</evidence>
<evidence type="ECO:0000256" key="5">
    <source>
        <dbReference type="ARBA" id="ARBA00023077"/>
    </source>
</evidence>
<evidence type="ECO:0000256" key="4">
    <source>
        <dbReference type="ARBA" id="ARBA00022692"/>
    </source>
</evidence>
<gene>
    <name evidence="13" type="ORF">MZV50_22090</name>
</gene>
<evidence type="ECO:0000259" key="12">
    <source>
        <dbReference type="Pfam" id="PF07715"/>
    </source>
</evidence>
<dbReference type="SUPFAM" id="SSF56935">
    <property type="entry name" value="Porins"/>
    <property type="match status" value="1"/>
</dbReference>